<dbReference type="InterPro" id="IPR003781">
    <property type="entry name" value="CoA-bd"/>
</dbReference>
<dbReference type="GO" id="GO:0016874">
    <property type="term" value="F:ligase activity"/>
    <property type="evidence" value="ECO:0007669"/>
    <property type="project" value="UniProtKB-KW"/>
</dbReference>
<dbReference type="PANTHER" id="PTHR43334:SF1">
    <property type="entry name" value="3-HYDROXYPROPIONATE--COA LIGASE [ADP-FORMING]"/>
    <property type="match status" value="1"/>
</dbReference>
<evidence type="ECO:0000256" key="3">
    <source>
        <dbReference type="ARBA" id="ARBA00022840"/>
    </source>
</evidence>
<dbReference type="EMBL" id="BAWF01000043">
    <property type="protein sequence ID" value="GAF47585.1"/>
    <property type="molecule type" value="Genomic_DNA"/>
</dbReference>
<dbReference type="InterPro" id="IPR032875">
    <property type="entry name" value="Succ_CoA_lig_flav_dom"/>
</dbReference>
<dbReference type="Proteomes" id="UP000019491">
    <property type="component" value="Unassembled WGS sequence"/>
</dbReference>
<protein>
    <submittedName>
        <fullName evidence="6">Putative acetyl-CoA synthetase</fullName>
    </submittedName>
</protein>
<dbReference type="Gene3D" id="3.30.1490.20">
    <property type="entry name" value="ATP-grasp fold, A domain"/>
    <property type="match status" value="1"/>
</dbReference>
<dbReference type="InterPro" id="IPR016102">
    <property type="entry name" value="Succinyl-CoA_synth-like"/>
</dbReference>
<comment type="caution">
    <text evidence="6">The sequence shown here is derived from an EMBL/GenBank/DDBJ whole genome shotgun (WGS) entry which is preliminary data.</text>
</comment>
<dbReference type="InterPro" id="IPR051538">
    <property type="entry name" value="Acyl-CoA_Synth/Transferase"/>
</dbReference>
<evidence type="ECO:0000256" key="2">
    <source>
        <dbReference type="ARBA" id="ARBA00022741"/>
    </source>
</evidence>
<dbReference type="SUPFAM" id="SSF56059">
    <property type="entry name" value="Glutathione synthetase ATP-binding domain-like"/>
    <property type="match status" value="1"/>
</dbReference>
<dbReference type="GO" id="GO:0005524">
    <property type="term" value="F:ATP binding"/>
    <property type="evidence" value="ECO:0007669"/>
    <property type="project" value="UniProtKB-KW"/>
</dbReference>
<sequence>MMPVDFADISRLVRPNRVAVVGASDRLGSLGYSTYNNVRNNSTIPGGAVPVNPGCETVLGDRCYPRVSAIPGDPVDVAIVLVGAERVLDVVKDCAVKGVRHLLILSSGFAETNDEGRRLQAEVVETARAAGIRVYGPNSPGLANIADRALLSMSPVAGEDTTTGPVGLVTQGGGLGRAVMQWMDRGLGIGLWCSPGNEADLDISDFVNHMVDDPRIRVIGTVVEGFSQGPKFVAAAQRARTAGKPIVILKIGRSEYGQKSAASHTASIAGNDAVASAVFSQHGVVRVDDIDELGETLMLFSRALGRPDIDITRTCVYSFSGGTASLAADLVGAAGLELAEFAPETAAKLAERAPDFGFSSNPVDLTTKVFTDADLNREVLGLICADDNVGSILFAMPADYGDNTVDVTRDAIDITNASGKLLIPVWMSPRLGGGHKLLEQAGLAPFASVRSLVTALSRFSEWRSHSASSTRVVEAKPLSAADESNQEPAHGTATSDRALPYDEAIELLSSDHMRFPIEVFVTDPAAAGVAADTIGGAVAVKLSAPGLIHKTEVGGVRLDLHGGSETTEAVTEMMSSERLAPFGVIPDGVFVQEMIGEGLDILLSVHSDEVFGPVLTLGAGGIATEIERDVLHLSLPFTDAEFVRALEGLRLWRKLTGFRGTQAYDIGVLCATARGLADRYLSLDGAVSEIEINPLRLIADERGTSCVALDAVALRT</sequence>
<organism evidence="6 7">
    <name type="scientific">Rhodococcus wratislaviensis NBRC 100605</name>
    <dbReference type="NCBI Taxonomy" id="1219028"/>
    <lineage>
        <taxon>Bacteria</taxon>
        <taxon>Bacillati</taxon>
        <taxon>Actinomycetota</taxon>
        <taxon>Actinomycetes</taxon>
        <taxon>Mycobacteriales</taxon>
        <taxon>Nocardiaceae</taxon>
        <taxon>Rhodococcus</taxon>
    </lineage>
</organism>
<accession>X0R9C2</accession>
<dbReference type="Pfam" id="PF13607">
    <property type="entry name" value="Succ_CoA_lig"/>
    <property type="match status" value="1"/>
</dbReference>
<evidence type="ECO:0000259" key="5">
    <source>
        <dbReference type="SMART" id="SM00881"/>
    </source>
</evidence>
<dbReference type="OrthoDB" id="190266at2"/>
<evidence type="ECO:0000256" key="4">
    <source>
        <dbReference type="SAM" id="MobiDB-lite"/>
    </source>
</evidence>
<reference evidence="6 7" key="1">
    <citation type="submission" date="2014-02" db="EMBL/GenBank/DDBJ databases">
        <title>Whole genome shotgun sequence of Rhodococcus wratislaviensis NBRC 100605.</title>
        <authorList>
            <person name="Hosoyama A."/>
            <person name="Tsuchikane K."/>
            <person name="Yoshida I."/>
            <person name="Ohji S."/>
            <person name="Ichikawa N."/>
            <person name="Yamazoe A."/>
            <person name="Fujita N."/>
        </authorList>
    </citation>
    <scope>NUCLEOTIDE SEQUENCE [LARGE SCALE GENOMIC DNA]</scope>
    <source>
        <strain evidence="6 7">NBRC 100605</strain>
    </source>
</reference>
<dbReference type="SMART" id="SM00881">
    <property type="entry name" value="CoA_binding"/>
    <property type="match status" value="1"/>
</dbReference>
<name>X0R9C2_RHOWR</name>
<gene>
    <name evidence="6" type="ORF">RW1_043_00200</name>
</gene>
<dbReference type="InterPro" id="IPR036291">
    <property type="entry name" value="NAD(P)-bd_dom_sf"/>
</dbReference>
<keyword evidence="7" id="KW-1185">Reference proteome</keyword>
<dbReference type="Gene3D" id="3.40.50.261">
    <property type="entry name" value="Succinyl-CoA synthetase domains"/>
    <property type="match status" value="2"/>
</dbReference>
<dbReference type="AlphaFoldDB" id="X0R9C2"/>
<keyword evidence="3" id="KW-0067">ATP-binding</keyword>
<dbReference type="Pfam" id="PF13549">
    <property type="entry name" value="ATP-grasp_5"/>
    <property type="match status" value="1"/>
</dbReference>
<evidence type="ECO:0000313" key="7">
    <source>
        <dbReference type="Proteomes" id="UP000019491"/>
    </source>
</evidence>
<dbReference type="Pfam" id="PF13380">
    <property type="entry name" value="CoA_binding_2"/>
    <property type="match status" value="1"/>
</dbReference>
<proteinExistence type="predicted"/>
<dbReference type="PANTHER" id="PTHR43334">
    <property type="entry name" value="ACETATE--COA LIGASE [ADP-FORMING]"/>
    <property type="match status" value="1"/>
</dbReference>
<evidence type="ECO:0000313" key="6">
    <source>
        <dbReference type="EMBL" id="GAF47585.1"/>
    </source>
</evidence>
<keyword evidence="2" id="KW-0547">Nucleotide-binding</keyword>
<feature type="region of interest" description="Disordered" evidence="4">
    <location>
        <begin position="473"/>
        <end position="496"/>
    </location>
</feature>
<dbReference type="InterPro" id="IPR013815">
    <property type="entry name" value="ATP_grasp_subdomain_1"/>
</dbReference>
<dbReference type="SUPFAM" id="SSF51735">
    <property type="entry name" value="NAD(P)-binding Rossmann-fold domains"/>
    <property type="match status" value="1"/>
</dbReference>
<evidence type="ECO:0000256" key="1">
    <source>
        <dbReference type="ARBA" id="ARBA00022598"/>
    </source>
</evidence>
<feature type="domain" description="CoA-binding" evidence="5">
    <location>
        <begin position="12"/>
        <end position="109"/>
    </location>
</feature>
<dbReference type="Gene3D" id="3.30.470.20">
    <property type="entry name" value="ATP-grasp fold, B domain"/>
    <property type="match status" value="1"/>
</dbReference>
<feature type="compositionally biased region" description="Polar residues" evidence="4">
    <location>
        <begin position="482"/>
        <end position="495"/>
    </location>
</feature>
<keyword evidence="1" id="KW-0436">Ligase</keyword>
<dbReference type="Gene3D" id="3.40.50.720">
    <property type="entry name" value="NAD(P)-binding Rossmann-like Domain"/>
    <property type="match status" value="1"/>
</dbReference>
<dbReference type="SUPFAM" id="SSF52210">
    <property type="entry name" value="Succinyl-CoA synthetase domains"/>
    <property type="match status" value="2"/>
</dbReference>